<dbReference type="RefSeq" id="WP_252761965.1">
    <property type="nucleotide sequence ID" value="NZ_JAMXLY010000090.1"/>
</dbReference>
<dbReference type="Proteomes" id="UP001204015">
    <property type="component" value="Unassembled WGS sequence"/>
</dbReference>
<comment type="caution">
    <text evidence="1">The sequence shown here is derived from an EMBL/GenBank/DDBJ whole genome shotgun (WGS) entry which is preliminary data.</text>
</comment>
<evidence type="ECO:0000313" key="1">
    <source>
        <dbReference type="EMBL" id="MCO6026616.1"/>
    </source>
</evidence>
<keyword evidence="2" id="KW-1185">Reference proteome</keyword>
<dbReference type="SUPFAM" id="SSF46626">
    <property type="entry name" value="Cytochrome c"/>
    <property type="match status" value="1"/>
</dbReference>
<name>A0ABT1BZV2_9BACT</name>
<evidence type="ECO:0000313" key="2">
    <source>
        <dbReference type="Proteomes" id="UP001204015"/>
    </source>
</evidence>
<protein>
    <recommendedName>
        <fullName evidence="3">Cytochrome c domain-containing protein</fullName>
    </recommendedName>
</protein>
<accession>A0ABT1BZV2</accession>
<evidence type="ECO:0008006" key="3">
    <source>
        <dbReference type="Google" id="ProtNLM"/>
    </source>
</evidence>
<sequence>MSILTHPPAPIVADDYSLYQIFKKGETFFEHDFTFFNRPYSGLGPAWVRPGCEYCHPSYGHGKRQTKYDASEMGNGYLLVIYHPTAGTDPDGVSYAANSYIRQVTGMPQTRAMSPFKPPVDESGIHITWNKVTGTMPSGLSATQFPDGETFELIYPDVSIDATAFNTDPKPTNYEVRLESTIGIYGTGLLDAISQDSMKAQYQSEAAKGYVTLNPDMWNTAANDWASSAWYLLADGTKRIKKYTYALTRAALLDGPGANAMWNITNVTRSDRHYLYTTPAWAKAMSEDEEVIRTIQQDGKSTASLLHPYYADGSADSISYMVNKLLSLSGNDDATHATYDKYFVKGAPWNGEEEMKDEDYYHFAVWHKGLGVPEARNLDNEEIQRGKTLFYQMGCTSCHRPSWKIRKDNSWIDPVSRKFCSIGNGMPDYSNTTIWPYTDLIQHNLHIINNIRTGWCRTTPLWGRGLSTQETGEGSRLHDCRARNVTEAIMWHAYSKESDAFFAAKQFYNLPKSDRDAVIAFINAI</sequence>
<dbReference type="Gene3D" id="1.10.760.10">
    <property type="entry name" value="Cytochrome c-like domain"/>
    <property type="match status" value="1"/>
</dbReference>
<dbReference type="InterPro" id="IPR036909">
    <property type="entry name" value="Cyt_c-like_dom_sf"/>
</dbReference>
<dbReference type="InterPro" id="IPR010538">
    <property type="entry name" value="DHOR"/>
</dbReference>
<reference evidence="1 2" key="1">
    <citation type="submission" date="2022-06" db="EMBL/GenBank/DDBJ databases">
        <title>A taxonomic note on the genus Prevotella: Description of four novel genera and emended description of the genera Hallella and Xylanibacter.</title>
        <authorList>
            <person name="Hitch T.C.A."/>
        </authorList>
    </citation>
    <scope>NUCLEOTIDE SEQUENCE [LARGE SCALE GENOMIC DNA]</scope>
    <source>
        <strain evidence="1 2">DSM 100619</strain>
    </source>
</reference>
<dbReference type="InterPro" id="IPR051395">
    <property type="entry name" value="Cytochrome_c_Peroxidase/MauG"/>
</dbReference>
<dbReference type="EMBL" id="JAMXLY010000090">
    <property type="protein sequence ID" value="MCO6026616.1"/>
    <property type="molecule type" value="Genomic_DNA"/>
</dbReference>
<dbReference type="Pfam" id="PF06537">
    <property type="entry name" value="DHOR"/>
    <property type="match status" value="1"/>
</dbReference>
<organism evidence="1 2">
    <name type="scientific">Segatella cerevisiae</name>
    <dbReference type="NCBI Taxonomy" id="2053716"/>
    <lineage>
        <taxon>Bacteria</taxon>
        <taxon>Pseudomonadati</taxon>
        <taxon>Bacteroidota</taxon>
        <taxon>Bacteroidia</taxon>
        <taxon>Bacteroidales</taxon>
        <taxon>Prevotellaceae</taxon>
        <taxon>Segatella</taxon>
    </lineage>
</organism>
<proteinExistence type="predicted"/>
<dbReference type="PANTHER" id="PTHR30600">
    <property type="entry name" value="CYTOCHROME C PEROXIDASE-RELATED"/>
    <property type="match status" value="1"/>
</dbReference>
<gene>
    <name evidence="1" type="ORF">NG821_12355</name>
</gene>
<dbReference type="PANTHER" id="PTHR30600:SF4">
    <property type="entry name" value="CYTOCHROME C DOMAIN-CONTAINING PROTEIN"/>
    <property type="match status" value="1"/>
</dbReference>